<dbReference type="Gene3D" id="1.10.510.10">
    <property type="entry name" value="Transferase(Phosphotransferase) domain 1"/>
    <property type="match status" value="1"/>
</dbReference>
<reference evidence="8" key="2">
    <citation type="submission" date="2020-11" db="EMBL/GenBank/DDBJ databases">
        <authorList>
            <person name="Cecchin M."/>
            <person name="Marcolungo L."/>
            <person name="Rossato M."/>
            <person name="Girolomoni L."/>
            <person name="Cosentino E."/>
            <person name="Cuine S."/>
            <person name="Li-Beisson Y."/>
            <person name="Delledonne M."/>
            <person name="Ballottari M."/>
        </authorList>
    </citation>
    <scope>NUCLEOTIDE SEQUENCE</scope>
    <source>
        <strain evidence="8">211/11P</strain>
        <tissue evidence="8">Whole cell</tissue>
    </source>
</reference>
<dbReference type="CDD" id="cd02440">
    <property type="entry name" value="AdoMet_MTases"/>
    <property type="match status" value="1"/>
</dbReference>
<evidence type="ECO:0000313" key="8">
    <source>
        <dbReference type="EMBL" id="KAI3432592.1"/>
    </source>
</evidence>
<evidence type="ECO:0000256" key="2">
    <source>
        <dbReference type="ARBA" id="ARBA00022679"/>
    </source>
</evidence>
<name>A0A9D4TRN7_CHLVU</name>
<dbReference type="InterPro" id="IPR000719">
    <property type="entry name" value="Prot_kinase_dom"/>
</dbReference>
<dbReference type="PANTHER" id="PTHR24349">
    <property type="entry name" value="SERINE/THREONINE-PROTEIN KINASE"/>
    <property type="match status" value="1"/>
</dbReference>
<dbReference type="AlphaFoldDB" id="A0A9D4TRN7"/>
<dbReference type="InterPro" id="IPR011009">
    <property type="entry name" value="Kinase-like_dom_sf"/>
</dbReference>
<accession>A0A9D4TRN7</accession>
<evidence type="ECO:0000313" key="9">
    <source>
        <dbReference type="Proteomes" id="UP001055712"/>
    </source>
</evidence>
<sequence>MSQPSPAGLVARTSAAAPGACHISRVVSACLAAVKSTRLLPSKRDPTMPGARSTFRCLASLRPCLPPKDFKQRVARQFDARAPTYDVGNSYHPPQAARLVEMAALQPGERVLDIGTGTGLVALAAARLVGSSGHVTGVDLSDAMIQVAANKAREQGLHNLQLMATDIDNCDFRLGQFDCILCSNAVPFLPDIPASLAEWRSWLKHGGRLLFNAPKGVGSQAYTVFKQLAAERGLEVKDPCCLFSETAGVQHLLEIAGYSNVSIKTSVETNVRAGQTPKQWAETGWRLVMALPFADMSAALGPQQLEEMRLQYLTEAGKVAAEFEAPEGIAETCTMFSKGALNGARPSQPSSFRAGSACYSDGGEPFKRRPSGMTDRRAALGSLPPQYHGPTQQQQQQQQQRHGHYGGGGLLPCNNFDARHQASCGTVTHSVYPAQAAQGYLPPHAAVPGDHNWQAAAQQPLQRVKPQQQQQQQRRPAPPLPAGGIGGVHRGGAAPWPTLQPHAGVYKLFGAQAPHMAPTQHSAQVQLTAAAQQLAAHPRQDSRRVRQRLPTARRSLLNCFDAALSTEDSEDGLDESEESDCEMLGSQGSEQCSYASFAPLPSPGLASPSTPLQEDEVYAVPSPGSQDDCGSPASSPSPGGLPLPADSLGEHMLPLQHLLMSERAQHLSALEVKAIVYKVAADLGTLHDAGVLHRHVTVASVALSRSGNLATARLMGHPYNVDASQGRRYTGAKKPGVDAYLAPELARCPLDCVAYTPAGDMWSLGVVLFVLLSGSHVPFGNRGLCWTSIPNMPGPQESVDKLQRWIEEHLVCKLGVINQLQQSQEKGKAPVGAGPEMRVVGLDDAACDLLLRLLAADPAARPTARQVLRHPWLAEVQGFMPSTRLDASPGAQAPATTPSPVHAGSQGFEANLTRTASEMARLGFQPTADREEQAQRLSGSLPHSSSLPMGCNDFHASKDQFNSEACLTTRSSAHESTACLAELMPAGAAGRSGSAMLTGHADIAQHRRPPAAGSQQAGLVVQEPPAFNTSHSFVLADGTALQLLPPQTVAVLVASRILPDPGSASAGLPYRALGFAVQPVSVEVEGQQMQLSALHAVLDVDGNPMLCAQPVAVTQQLPSACTHQTAAAAPSLVAASAAGCAQNPDLATSAPILPLLARMLQQDANAAF</sequence>
<evidence type="ECO:0000259" key="7">
    <source>
        <dbReference type="PROSITE" id="PS50011"/>
    </source>
</evidence>
<dbReference type="InterPro" id="IPR050205">
    <property type="entry name" value="CDPK_Ser/Thr_kinases"/>
</dbReference>
<dbReference type="Pfam" id="PF00069">
    <property type="entry name" value="Pkinase"/>
    <property type="match status" value="1"/>
</dbReference>
<evidence type="ECO:0000256" key="4">
    <source>
        <dbReference type="ARBA" id="ARBA00022777"/>
    </source>
</evidence>
<feature type="compositionally biased region" description="Low complexity" evidence="6">
    <location>
        <begin position="384"/>
        <end position="400"/>
    </location>
</feature>
<dbReference type="Gene3D" id="3.40.50.150">
    <property type="entry name" value="Vaccinia Virus protein VP39"/>
    <property type="match status" value="1"/>
</dbReference>
<dbReference type="SUPFAM" id="SSF53335">
    <property type="entry name" value="S-adenosyl-L-methionine-dependent methyltransferases"/>
    <property type="match status" value="1"/>
</dbReference>
<protein>
    <recommendedName>
        <fullName evidence="7">Protein kinase domain-containing protein</fullName>
    </recommendedName>
</protein>
<evidence type="ECO:0000256" key="6">
    <source>
        <dbReference type="SAM" id="MobiDB-lite"/>
    </source>
</evidence>
<feature type="region of interest" description="Disordered" evidence="6">
    <location>
        <begin position="458"/>
        <end position="496"/>
    </location>
</feature>
<dbReference type="Proteomes" id="UP001055712">
    <property type="component" value="Unassembled WGS sequence"/>
</dbReference>
<feature type="region of interest" description="Disordered" evidence="6">
    <location>
        <begin position="927"/>
        <end position="948"/>
    </location>
</feature>
<dbReference type="OrthoDB" id="66144at2759"/>
<keyword evidence="5" id="KW-0067">ATP-binding</keyword>
<dbReference type="GO" id="GO:0005524">
    <property type="term" value="F:ATP binding"/>
    <property type="evidence" value="ECO:0007669"/>
    <property type="project" value="UniProtKB-KW"/>
</dbReference>
<dbReference type="InterPro" id="IPR041698">
    <property type="entry name" value="Methyltransf_25"/>
</dbReference>
<reference evidence="8" key="1">
    <citation type="journal article" date="2019" name="Plant J.">
        <title>Chlorella vulgaris genome assembly and annotation reveals the molecular basis for metabolic acclimation to high light conditions.</title>
        <authorList>
            <person name="Cecchin M."/>
            <person name="Marcolungo L."/>
            <person name="Rossato M."/>
            <person name="Girolomoni L."/>
            <person name="Cosentino E."/>
            <person name="Cuine S."/>
            <person name="Li-Beisson Y."/>
            <person name="Delledonne M."/>
            <person name="Ballottari M."/>
        </authorList>
    </citation>
    <scope>NUCLEOTIDE SEQUENCE</scope>
    <source>
        <strain evidence="8">211/11P</strain>
    </source>
</reference>
<keyword evidence="9" id="KW-1185">Reference proteome</keyword>
<gene>
    <name evidence="8" type="ORF">D9Q98_004140</name>
</gene>
<dbReference type="EMBL" id="SIDB01000005">
    <property type="protein sequence ID" value="KAI3432592.1"/>
    <property type="molecule type" value="Genomic_DNA"/>
</dbReference>
<keyword evidence="3" id="KW-0547">Nucleotide-binding</keyword>
<feature type="region of interest" description="Disordered" evidence="6">
    <location>
        <begin position="343"/>
        <end position="410"/>
    </location>
</feature>
<keyword evidence="2" id="KW-0808">Transferase</keyword>
<feature type="region of interest" description="Disordered" evidence="6">
    <location>
        <begin position="616"/>
        <end position="648"/>
    </location>
</feature>
<evidence type="ECO:0000256" key="3">
    <source>
        <dbReference type="ARBA" id="ARBA00022741"/>
    </source>
</evidence>
<dbReference type="SMART" id="SM00220">
    <property type="entry name" value="S_TKc"/>
    <property type="match status" value="1"/>
</dbReference>
<evidence type="ECO:0000256" key="1">
    <source>
        <dbReference type="ARBA" id="ARBA00022527"/>
    </source>
</evidence>
<dbReference type="SUPFAM" id="SSF56112">
    <property type="entry name" value="Protein kinase-like (PK-like)"/>
    <property type="match status" value="1"/>
</dbReference>
<dbReference type="Pfam" id="PF13649">
    <property type="entry name" value="Methyltransf_25"/>
    <property type="match status" value="1"/>
</dbReference>
<feature type="compositionally biased region" description="Low complexity" evidence="6">
    <location>
        <begin position="937"/>
        <end position="948"/>
    </location>
</feature>
<feature type="compositionally biased region" description="Low complexity" evidence="6">
    <location>
        <begin position="630"/>
        <end position="647"/>
    </location>
</feature>
<dbReference type="GO" id="GO:0004674">
    <property type="term" value="F:protein serine/threonine kinase activity"/>
    <property type="evidence" value="ECO:0007669"/>
    <property type="project" value="UniProtKB-KW"/>
</dbReference>
<comment type="caution">
    <text evidence="8">The sequence shown here is derived from an EMBL/GenBank/DDBJ whole genome shotgun (WGS) entry which is preliminary data.</text>
</comment>
<dbReference type="PROSITE" id="PS50011">
    <property type="entry name" value="PROTEIN_KINASE_DOM"/>
    <property type="match status" value="1"/>
</dbReference>
<organism evidence="8 9">
    <name type="scientific">Chlorella vulgaris</name>
    <name type="common">Green alga</name>
    <dbReference type="NCBI Taxonomy" id="3077"/>
    <lineage>
        <taxon>Eukaryota</taxon>
        <taxon>Viridiplantae</taxon>
        <taxon>Chlorophyta</taxon>
        <taxon>core chlorophytes</taxon>
        <taxon>Trebouxiophyceae</taxon>
        <taxon>Chlorellales</taxon>
        <taxon>Chlorellaceae</taxon>
        <taxon>Chlorella clade</taxon>
        <taxon>Chlorella</taxon>
    </lineage>
</organism>
<feature type="compositionally biased region" description="Low complexity" evidence="6">
    <location>
        <begin position="458"/>
        <end position="475"/>
    </location>
</feature>
<proteinExistence type="predicted"/>
<feature type="domain" description="Protein kinase" evidence="7">
    <location>
        <begin position="474"/>
        <end position="873"/>
    </location>
</feature>
<keyword evidence="1" id="KW-0723">Serine/threonine-protein kinase</keyword>
<feature type="region of interest" description="Disordered" evidence="6">
    <location>
        <begin position="883"/>
        <end position="906"/>
    </location>
</feature>
<dbReference type="InterPro" id="IPR029063">
    <property type="entry name" value="SAM-dependent_MTases_sf"/>
</dbReference>
<evidence type="ECO:0000256" key="5">
    <source>
        <dbReference type="ARBA" id="ARBA00022840"/>
    </source>
</evidence>
<keyword evidence="4" id="KW-0418">Kinase</keyword>